<reference evidence="1" key="1">
    <citation type="submission" date="2023-04" db="EMBL/GenBank/DDBJ databases">
        <title>Ambrosiozyma monospora NBRC 10751.</title>
        <authorList>
            <person name="Ichikawa N."/>
            <person name="Sato H."/>
            <person name="Tonouchi N."/>
        </authorList>
    </citation>
    <scope>NUCLEOTIDE SEQUENCE</scope>
    <source>
        <strain evidence="1">NBRC 10751</strain>
    </source>
</reference>
<comment type="caution">
    <text evidence="1">The sequence shown here is derived from an EMBL/GenBank/DDBJ whole genome shotgun (WGS) entry which is preliminary data.</text>
</comment>
<sequence>MTIQTIQNQQEAYDVLASMWGHYWDNTREAFHSDIACKGVNNGIFDCWSIGVVVHALGDCCKNYKSFTEPMVEKAIKSSLRYRNPHIGGYSVYYHGGYNSGDGDICLDDCGHLTRGFIACYEATGDQSYLKLAKELMAFIMTGVVTHKVYGYKGLKWHHSKSYMSSISNCVAATAALKLIDYSEDFEKKQLVQFAEICLSFLWHHMRDKSDNLIRDGIGMNSTTMDTHKYSYNSGNTLTALCLMYKYTGHNKWAKKAHLLAEAVLDRNRDLFDQDYEDPEKRYLKNSSFFNHLWTEGVADYYEIMGSEITPEYKKKIQAEVIRHLEYFRKYCYDYKDGLYFMTFCANKLDYPRYEEYVKHFGRVKKFEPDEDDRVRDFFKPVESRLLCKSLIGAASASRIFFHSSRIVQGFKDPDDAE</sequence>
<name>A0ACB5T403_AMBMO</name>
<organism evidence="1 2">
    <name type="scientific">Ambrosiozyma monospora</name>
    <name type="common">Yeast</name>
    <name type="synonym">Endomycopsis monosporus</name>
    <dbReference type="NCBI Taxonomy" id="43982"/>
    <lineage>
        <taxon>Eukaryota</taxon>
        <taxon>Fungi</taxon>
        <taxon>Dikarya</taxon>
        <taxon>Ascomycota</taxon>
        <taxon>Saccharomycotina</taxon>
        <taxon>Pichiomycetes</taxon>
        <taxon>Pichiales</taxon>
        <taxon>Pichiaceae</taxon>
        <taxon>Ambrosiozyma</taxon>
    </lineage>
</organism>
<gene>
    <name evidence="1" type="ORF">Amon02_000448300</name>
</gene>
<protein>
    <submittedName>
        <fullName evidence="1">Unnamed protein product</fullName>
    </submittedName>
</protein>
<keyword evidence="2" id="KW-1185">Reference proteome</keyword>
<evidence type="ECO:0000313" key="2">
    <source>
        <dbReference type="Proteomes" id="UP001165064"/>
    </source>
</evidence>
<proteinExistence type="predicted"/>
<evidence type="ECO:0000313" key="1">
    <source>
        <dbReference type="EMBL" id="GME80498.1"/>
    </source>
</evidence>
<dbReference type="EMBL" id="BSXS01003092">
    <property type="protein sequence ID" value="GME80498.1"/>
    <property type="molecule type" value="Genomic_DNA"/>
</dbReference>
<dbReference type="Proteomes" id="UP001165064">
    <property type="component" value="Unassembled WGS sequence"/>
</dbReference>
<accession>A0ACB5T403</accession>